<feature type="region of interest" description="Disordered" evidence="1">
    <location>
        <begin position="149"/>
        <end position="168"/>
    </location>
</feature>
<protein>
    <submittedName>
        <fullName evidence="2">Uncharacterized protein</fullName>
    </submittedName>
</protein>
<comment type="caution">
    <text evidence="2">The sequence shown here is derived from an EMBL/GenBank/DDBJ whole genome shotgun (WGS) entry which is preliminary data.</text>
</comment>
<reference evidence="2 3" key="2">
    <citation type="journal article" date="2023" name="Mol. Biol. Evol.">
        <title>Genomics of Secondarily Temperate Adaptation in the Only Non-Antarctic Icefish.</title>
        <authorList>
            <person name="Rivera-Colon A.G."/>
            <person name="Rayamajhi N."/>
            <person name="Minhas B.F."/>
            <person name="Madrigal G."/>
            <person name="Bilyk K.T."/>
            <person name="Yoon V."/>
            <person name="Hune M."/>
            <person name="Gregory S."/>
            <person name="Cheng C.H.C."/>
            <person name="Catchen J.M."/>
        </authorList>
    </citation>
    <scope>NUCLEOTIDE SEQUENCE [LARGE SCALE GENOMIC DNA]</scope>
    <source>
        <strain evidence="2">JMC-PN-2008</strain>
    </source>
</reference>
<feature type="compositionally biased region" description="Low complexity" evidence="1">
    <location>
        <begin position="7"/>
        <end position="21"/>
    </location>
</feature>
<dbReference type="Proteomes" id="UP001346869">
    <property type="component" value="Unassembled WGS sequence"/>
</dbReference>
<keyword evidence="3" id="KW-1185">Reference proteome</keyword>
<sequence length="226" mass="25428">MTSRQQKASANSAASKKGASSRTDSVEKIMTAIELLGTKMYTQTAALRQEIVSIRQELQTTSSLQSANAQNTKRNDDLEQSSTEWSMALETTVKRLQSEVCSLSEKCLDLEGRSRRQNIRLIGIAGGEEGRDLRQFCATVLKEVSDLEDTPRLDRSHRTLAPKPKEGERPRPFIIRVHHGDMKTAFSARRRRCSTRRSVFTSSPTLPQKWLSSGRLLRRESGSFKT</sequence>
<name>A0AAN7XSX9_ELEMC</name>
<evidence type="ECO:0000256" key="1">
    <source>
        <dbReference type="SAM" id="MobiDB-lite"/>
    </source>
</evidence>
<organism evidence="2 3">
    <name type="scientific">Eleginops maclovinus</name>
    <name type="common">Patagonian blennie</name>
    <name type="synonym">Eleginus maclovinus</name>
    <dbReference type="NCBI Taxonomy" id="56733"/>
    <lineage>
        <taxon>Eukaryota</taxon>
        <taxon>Metazoa</taxon>
        <taxon>Chordata</taxon>
        <taxon>Craniata</taxon>
        <taxon>Vertebrata</taxon>
        <taxon>Euteleostomi</taxon>
        <taxon>Actinopterygii</taxon>
        <taxon>Neopterygii</taxon>
        <taxon>Teleostei</taxon>
        <taxon>Neoteleostei</taxon>
        <taxon>Acanthomorphata</taxon>
        <taxon>Eupercaria</taxon>
        <taxon>Perciformes</taxon>
        <taxon>Notothenioidei</taxon>
        <taxon>Eleginopidae</taxon>
        <taxon>Eleginops</taxon>
    </lineage>
</organism>
<dbReference type="AlphaFoldDB" id="A0AAN7XSX9"/>
<reference evidence="2 3" key="1">
    <citation type="journal article" date="2023" name="Genes (Basel)">
        <title>Chromosome-Level Genome Assembly and Circadian Gene Repertoire of the Patagonia Blennie Eleginops maclovinus-The Closest Ancestral Proxy of Antarctic Cryonotothenioids.</title>
        <authorList>
            <person name="Cheng C.C."/>
            <person name="Rivera-Colon A.G."/>
            <person name="Minhas B.F."/>
            <person name="Wilson L."/>
            <person name="Rayamajhi N."/>
            <person name="Vargas-Chacoff L."/>
            <person name="Catchen J.M."/>
        </authorList>
    </citation>
    <scope>NUCLEOTIDE SEQUENCE [LARGE SCALE GENOMIC DNA]</scope>
    <source>
        <strain evidence="2">JMC-PN-2008</strain>
    </source>
</reference>
<evidence type="ECO:0000313" key="3">
    <source>
        <dbReference type="Proteomes" id="UP001346869"/>
    </source>
</evidence>
<proteinExistence type="predicted"/>
<dbReference type="PANTHER" id="PTHR11505">
    <property type="entry name" value="L1 TRANSPOSABLE ELEMENT-RELATED"/>
    <property type="match status" value="1"/>
</dbReference>
<dbReference type="EMBL" id="JAUZQC010000009">
    <property type="protein sequence ID" value="KAK5866349.1"/>
    <property type="molecule type" value="Genomic_DNA"/>
</dbReference>
<accession>A0AAN7XSX9</accession>
<feature type="compositionally biased region" description="Polar residues" evidence="1">
    <location>
        <begin position="61"/>
        <end position="72"/>
    </location>
</feature>
<feature type="region of interest" description="Disordered" evidence="1">
    <location>
        <begin position="1"/>
        <end position="24"/>
    </location>
</feature>
<dbReference type="InterPro" id="IPR004244">
    <property type="entry name" value="Transposase_22"/>
</dbReference>
<gene>
    <name evidence="2" type="ORF">PBY51_020547</name>
</gene>
<evidence type="ECO:0000313" key="2">
    <source>
        <dbReference type="EMBL" id="KAK5866349.1"/>
    </source>
</evidence>
<dbReference type="Gene3D" id="3.30.70.1820">
    <property type="entry name" value="L1 transposable element, RRM domain"/>
    <property type="match status" value="1"/>
</dbReference>
<feature type="region of interest" description="Disordered" evidence="1">
    <location>
        <begin position="61"/>
        <end position="81"/>
    </location>
</feature>